<sequence length="142" mass="14784" precursor="true">MKKLTQLSLLLVALMVAFTGCDAAKEAANDAKDKAVDMASIDFGDFDMDGLQEKFTGITDGFKDVTADSAEGLSTKISDLSGSIEGMGIDKLTGPAKTAVSGVLSKFGAAVKAAMENISDEGILAKLKPVVEALMEKLNAYN</sequence>
<dbReference type="PROSITE" id="PS51257">
    <property type="entry name" value="PROKAR_LIPOPROTEIN"/>
    <property type="match status" value="1"/>
</dbReference>
<evidence type="ECO:0000313" key="2">
    <source>
        <dbReference type="EMBL" id="QEG22209.1"/>
    </source>
</evidence>
<feature type="chain" id="PRO_5022857402" evidence="1">
    <location>
        <begin position="24"/>
        <end position="142"/>
    </location>
</feature>
<dbReference type="RefSeq" id="WP_075082308.1">
    <property type="nucleotide sequence ID" value="NZ_CP042912.1"/>
</dbReference>
<reference evidence="2 3" key="1">
    <citation type="submission" date="2019-08" db="EMBL/GenBank/DDBJ databases">
        <title>Deep-cultivation of Planctomycetes and their phenomic and genomic characterization uncovers novel biology.</title>
        <authorList>
            <person name="Wiegand S."/>
            <person name="Jogler M."/>
            <person name="Boedeker C."/>
            <person name="Pinto D."/>
            <person name="Vollmers J."/>
            <person name="Rivas-Marin E."/>
            <person name="Kohn T."/>
            <person name="Peeters S.H."/>
            <person name="Heuer A."/>
            <person name="Rast P."/>
            <person name="Oberbeckmann S."/>
            <person name="Bunk B."/>
            <person name="Jeske O."/>
            <person name="Meyerdierks A."/>
            <person name="Storesund J.E."/>
            <person name="Kallscheuer N."/>
            <person name="Luecker S."/>
            <person name="Lage O.M."/>
            <person name="Pohl T."/>
            <person name="Merkel B.J."/>
            <person name="Hornburger P."/>
            <person name="Mueller R.-W."/>
            <person name="Bruemmer F."/>
            <person name="Labrenz M."/>
            <person name="Spormann A.M."/>
            <person name="Op den Camp H."/>
            <person name="Overmann J."/>
            <person name="Amann R."/>
            <person name="Jetten M.S.M."/>
            <person name="Mascher T."/>
            <person name="Medema M.H."/>
            <person name="Devos D.P."/>
            <person name="Kaster A.-K."/>
            <person name="Ovreas L."/>
            <person name="Rohde M."/>
            <person name="Galperin M.Y."/>
            <person name="Jogler C."/>
        </authorList>
    </citation>
    <scope>NUCLEOTIDE SEQUENCE [LARGE SCALE GENOMIC DNA]</scope>
    <source>
        <strain evidence="2 3">FC18</strain>
    </source>
</reference>
<evidence type="ECO:0000313" key="3">
    <source>
        <dbReference type="Proteomes" id="UP000322214"/>
    </source>
</evidence>
<name>A0A5B9P9S4_9BACT</name>
<dbReference type="KEGG" id="mff:MFFC18_20850"/>
<evidence type="ECO:0000256" key="1">
    <source>
        <dbReference type="SAM" id="SignalP"/>
    </source>
</evidence>
<accession>A0A5B9P9S4</accession>
<dbReference type="EMBL" id="CP042912">
    <property type="protein sequence ID" value="QEG22209.1"/>
    <property type="molecule type" value="Genomic_DNA"/>
</dbReference>
<dbReference type="Proteomes" id="UP000322214">
    <property type="component" value="Chromosome"/>
</dbReference>
<protein>
    <submittedName>
        <fullName evidence="2">Uncharacterized protein</fullName>
    </submittedName>
</protein>
<gene>
    <name evidence="2" type="ORF">MFFC18_20850</name>
</gene>
<proteinExistence type="predicted"/>
<feature type="signal peptide" evidence="1">
    <location>
        <begin position="1"/>
        <end position="23"/>
    </location>
</feature>
<organism evidence="2 3">
    <name type="scientific">Mariniblastus fucicola</name>
    <dbReference type="NCBI Taxonomy" id="980251"/>
    <lineage>
        <taxon>Bacteria</taxon>
        <taxon>Pseudomonadati</taxon>
        <taxon>Planctomycetota</taxon>
        <taxon>Planctomycetia</taxon>
        <taxon>Pirellulales</taxon>
        <taxon>Pirellulaceae</taxon>
        <taxon>Mariniblastus</taxon>
    </lineage>
</organism>
<dbReference type="AlphaFoldDB" id="A0A5B9P9S4"/>
<keyword evidence="1" id="KW-0732">Signal</keyword>
<keyword evidence="3" id="KW-1185">Reference proteome</keyword>